<protein>
    <recommendedName>
        <fullName evidence="3">Prolyl oligopeptidase family protein</fullName>
    </recommendedName>
</protein>
<keyword evidence="2" id="KW-1185">Reference proteome</keyword>
<sequence>MLSLLDEVLRTYHLSVDILLDDNPPDDLRKGTSLDSLVTASAPPFFLWHTAEDVWVPPGHAYRMATALADYGVPHAVHVLAHGPHSLGLALDTGDTSRWIELAAMWISEQVNADR</sequence>
<evidence type="ECO:0000313" key="1">
    <source>
        <dbReference type="EMBL" id="TCO19671.1"/>
    </source>
</evidence>
<dbReference type="OrthoDB" id="9794725at2"/>
<evidence type="ECO:0008006" key="3">
    <source>
        <dbReference type="Google" id="ProtNLM"/>
    </source>
</evidence>
<evidence type="ECO:0000313" key="2">
    <source>
        <dbReference type="Proteomes" id="UP000294508"/>
    </source>
</evidence>
<dbReference type="EMBL" id="SLWN01000013">
    <property type="protein sequence ID" value="TCO19671.1"/>
    <property type="molecule type" value="Genomic_DNA"/>
</dbReference>
<dbReference type="RefSeq" id="WP_132213147.1">
    <property type="nucleotide sequence ID" value="NZ_SLWN01000013.1"/>
</dbReference>
<dbReference type="InterPro" id="IPR029058">
    <property type="entry name" value="AB_hydrolase_fold"/>
</dbReference>
<comment type="caution">
    <text evidence="1">The sequence shown here is derived from an EMBL/GenBank/DDBJ whole genome shotgun (WGS) entry which is preliminary data.</text>
</comment>
<proteinExistence type="predicted"/>
<dbReference type="AlphaFoldDB" id="A0A4R2H330"/>
<dbReference type="Proteomes" id="UP000294508">
    <property type="component" value="Unassembled WGS sequence"/>
</dbReference>
<dbReference type="SUPFAM" id="SSF53474">
    <property type="entry name" value="alpha/beta-Hydrolases"/>
    <property type="match status" value="1"/>
</dbReference>
<name>A0A4R2H330_9ACTN</name>
<gene>
    <name evidence="1" type="ORF">EV652_11370</name>
</gene>
<dbReference type="Gene3D" id="3.40.50.1820">
    <property type="entry name" value="alpha/beta hydrolase"/>
    <property type="match status" value="1"/>
</dbReference>
<organism evidence="1 2">
    <name type="scientific">Kribbella steppae</name>
    <dbReference type="NCBI Taxonomy" id="2512223"/>
    <lineage>
        <taxon>Bacteria</taxon>
        <taxon>Bacillati</taxon>
        <taxon>Actinomycetota</taxon>
        <taxon>Actinomycetes</taxon>
        <taxon>Propionibacteriales</taxon>
        <taxon>Kribbellaceae</taxon>
        <taxon>Kribbella</taxon>
    </lineage>
</organism>
<accession>A0A4R2H330</accession>
<reference evidence="1 2" key="1">
    <citation type="journal article" date="2015" name="Stand. Genomic Sci.">
        <title>Genomic Encyclopedia of Bacterial and Archaeal Type Strains, Phase III: the genomes of soil and plant-associated and newly described type strains.</title>
        <authorList>
            <person name="Whitman W.B."/>
            <person name="Woyke T."/>
            <person name="Klenk H.P."/>
            <person name="Zhou Y."/>
            <person name="Lilburn T.G."/>
            <person name="Beck B.J."/>
            <person name="De Vos P."/>
            <person name="Vandamme P."/>
            <person name="Eisen J.A."/>
            <person name="Garrity G."/>
            <person name="Hugenholtz P."/>
            <person name="Kyrpides N.C."/>
        </authorList>
    </citation>
    <scope>NUCLEOTIDE SEQUENCE [LARGE SCALE GENOMIC DNA]</scope>
    <source>
        <strain evidence="1 2">VKM Ac-2572</strain>
    </source>
</reference>